<evidence type="ECO:0000259" key="5">
    <source>
        <dbReference type="PROSITE" id="PS50002"/>
    </source>
</evidence>
<evidence type="ECO:0000256" key="1">
    <source>
        <dbReference type="ARBA" id="ARBA00022443"/>
    </source>
</evidence>
<feature type="region of interest" description="Disordered" evidence="3">
    <location>
        <begin position="484"/>
        <end position="550"/>
    </location>
</feature>
<dbReference type="OrthoDB" id="5584381at2759"/>
<keyword evidence="4" id="KW-0812">Transmembrane</keyword>
<name>A0A0L0T2J9_ALLM3</name>
<evidence type="ECO:0000256" key="2">
    <source>
        <dbReference type="PROSITE-ProRule" id="PRU00192"/>
    </source>
</evidence>
<dbReference type="EMBL" id="GG745359">
    <property type="protein sequence ID" value="KNE69063.1"/>
    <property type="molecule type" value="Genomic_DNA"/>
</dbReference>
<dbReference type="InterPro" id="IPR036028">
    <property type="entry name" value="SH3-like_dom_sf"/>
</dbReference>
<reference evidence="7" key="2">
    <citation type="submission" date="2009-11" db="EMBL/GenBank/DDBJ databases">
        <title>The Genome Sequence of Allomyces macrogynus strain ATCC 38327.</title>
        <authorList>
            <consortium name="The Broad Institute Genome Sequencing Platform"/>
            <person name="Russ C."/>
            <person name="Cuomo C."/>
            <person name="Shea T."/>
            <person name="Young S.K."/>
            <person name="Zeng Q."/>
            <person name="Koehrsen M."/>
            <person name="Haas B."/>
            <person name="Borodovsky M."/>
            <person name="Guigo R."/>
            <person name="Alvarado L."/>
            <person name="Berlin A."/>
            <person name="Borenstein D."/>
            <person name="Chen Z."/>
            <person name="Engels R."/>
            <person name="Freedman E."/>
            <person name="Gellesch M."/>
            <person name="Goldberg J."/>
            <person name="Griggs A."/>
            <person name="Gujja S."/>
            <person name="Heiman D."/>
            <person name="Hepburn T."/>
            <person name="Howarth C."/>
            <person name="Jen D."/>
            <person name="Larson L."/>
            <person name="Lewis B."/>
            <person name="Mehta T."/>
            <person name="Park D."/>
            <person name="Pearson M."/>
            <person name="Roberts A."/>
            <person name="Saif S."/>
            <person name="Shenoy N."/>
            <person name="Sisk P."/>
            <person name="Stolte C."/>
            <person name="Sykes S."/>
            <person name="Walk T."/>
            <person name="White J."/>
            <person name="Yandava C."/>
            <person name="Burger G."/>
            <person name="Gray M.W."/>
            <person name="Holland P.W.H."/>
            <person name="King N."/>
            <person name="Lang F.B.F."/>
            <person name="Roger A.J."/>
            <person name="Ruiz-Trillo I."/>
            <person name="Lander E."/>
            <person name="Nusbaum C."/>
        </authorList>
    </citation>
    <scope>NUCLEOTIDE SEQUENCE [LARGE SCALE GENOMIC DNA]</scope>
    <source>
        <strain evidence="7">ATCC 38327</strain>
    </source>
</reference>
<dbReference type="PROSITE" id="PS50002">
    <property type="entry name" value="SH3"/>
    <property type="match status" value="1"/>
</dbReference>
<dbReference type="STRING" id="578462.A0A0L0T2J9"/>
<feature type="compositionally biased region" description="Pro residues" evidence="3">
    <location>
        <begin position="526"/>
        <end position="541"/>
    </location>
</feature>
<feature type="compositionally biased region" description="Pro residues" evidence="3">
    <location>
        <begin position="83"/>
        <end position="94"/>
    </location>
</feature>
<dbReference type="Proteomes" id="UP000054350">
    <property type="component" value="Unassembled WGS sequence"/>
</dbReference>
<keyword evidence="7" id="KW-1185">Reference proteome</keyword>
<feature type="region of interest" description="Disordered" evidence="3">
    <location>
        <begin position="74"/>
        <end position="102"/>
    </location>
</feature>
<feature type="compositionally biased region" description="Low complexity" evidence="3">
    <location>
        <begin position="389"/>
        <end position="401"/>
    </location>
</feature>
<reference evidence="6 7" key="1">
    <citation type="submission" date="2009-11" db="EMBL/GenBank/DDBJ databases">
        <title>Annotation of Allomyces macrogynus ATCC 38327.</title>
        <authorList>
            <consortium name="The Broad Institute Genome Sequencing Platform"/>
            <person name="Russ C."/>
            <person name="Cuomo C."/>
            <person name="Burger G."/>
            <person name="Gray M.W."/>
            <person name="Holland P.W.H."/>
            <person name="King N."/>
            <person name="Lang F.B.F."/>
            <person name="Roger A.J."/>
            <person name="Ruiz-Trillo I."/>
            <person name="Young S.K."/>
            <person name="Zeng Q."/>
            <person name="Gargeya S."/>
            <person name="Fitzgerald M."/>
            <person name="Haas B."/>
            <person name="Abouelleil A."/>
            <person name="Alvarado L."/>
            <person name="Arachchi H.M."/>
            <person name="Berlin A."/>
            <person name="Chapman S.B."/>
            <person name="Gearin G."/>
            <person name="Goldberg J."/>
            <person name="Griggs A."/>
            <person name="Gujja S."/>
            <person name="Hansen M."/>
            <person name="Heiman D."/>
            <person name="Howarth C."/>
            <person name="Larimer J."/>
            <person name="Lui A."/>
            <person name="MacDonald P.J.P."/>
            <person name="McCowen C."/>
            <person name="Montmayeur A."/>
            <person name="Murphy C."/>
            <person name="Neiman D."/>
            <person name="Pearson M."/>
            <person name="Priest M."/>
            <person name="Roberts A."/>
            <person name="Saif S."/>
            <person name="Shea T."/>
            <person name="Sisk P."/>
            <person name="Stolte C."/>
            <person name="Sykes S."/>
            <person name="Wortman J."/>
            <person name="Nusbaum C."/>
            <person name="Birren B."/>
        </authorList>
    </citation>
    <scope>NUCLEOTIDE SEQUENCE [LARGE SCALE GENOMIC DNA]</scope>
    <source>
        <strain evidence="6 7">ATCC 38327</strain>
    </source>
</reference>
<accession>A0A0L0T2J9</accession>
<dbReference type="SUPFAM" id="SSF50044">
    <property type="entry name" value="SH3-domain"/>
    <property type="match status" value="1"/>
</dbReference>
<feature type="region of interest" description="Disordered" evidence="3">
    <location>
        <begin position="370"/>
        <end position="401"/>
    </location>
</feature>
<keyword evidence="4" id="KW-0472">Membrane</keyword>
<dbReference type="CDD" id="cd00174">
    <property type="entry name" value="SH3"/>
    <property type="match status" value="1"/>
</dbReference>
<sequence length="671" mass="70838">MSLFTDQQESIVETLTDLTTTMRAPTLPRPRRTTVTAWLLVAILVLDARTALMLVAAETDATHNVVLEPASLASPSPLRLSPPGVPTLPLPTPPANGTRPGQPARLEQGWAFGVEGRSCLGYSLSESRYCPGFASAFLGPTNIVPGLLFLLNKPENSAADASPLIAAGFANLSSAADFDAAFESVIVVNAPHIASRWTACAYANHGLRGFVTYACQWLVNYGFLRPAGNVWFQETCTVKTVSAVPGRIVAANGTASARNGPELPVPPGLCKGETEEMLKSAVDLFGVDPSCDPAARKERDARLDEYKKRSAGVTNRNDTSAACISREQNEGPRKMCGFLTPTMACLNNCAEVPNCATILKDVKLVTFQGTTISPPSPTTTTPSPRPNDASATRSGSTSSGLSITAKSGLIVLSVLVLLLSAVGIGMFVRARRRRRRLLGAARTSQFAGPLGGKPARVTIAPDIAVPKLAAYPSLPRRAALPDLGDWPLPAVPSPPATPKKSGDWPLPAVPSPPPTPTKPGNWPLPASSPPAVGPGVRPPRPASMTSLGLPTAAAPPPPILMNRVSSIVTASSFDAHHRWTASSPLDPGMDLGMQRLARSRVALYAFVPQRDDEMALRIGDMVVVEVEFDDGWGHGVRLDAVGEVVAQGAVPLNCFEVLPTTVGRMEEVDEE</sequence>
<evidence type="ECO:0000313" key="7">
    <source>
        <dbReference type="Proteomes" id="UP000054350"/>
    </source>
</evidence>
<proteinExistence type="predicted"/>
<keyword evidence="4" id="KW-1133">Transmembrane helix</keyword>
<organism evidence="6 7">
    <name type="scientific">Allomyces macrogynus (strain ATCC 38327)</name>
    <name type="common">Allomyces javanicus var. macrogynus</name>
    <dbReference type="NCBI Taxonomy" id="578462"/>
    <lineage>
        <taxon>Eukaryota</taxon>
        <taxon>Fungi</taxon>
        <taxon>Fungi incertae sedis</taxon>
        <taxon>Blastocladiomycota</taxon>
        <taxon>Blastocladiomycetes</taxon>
        <taxon>Blastocladiales</taxon>
        <taxon>Blastocladiaceae</taxon>
        <taxon>Allomyces</taxon>
    </lineage>
</organism>
<dbReference type="AlphaFoldDB" id="A0A0L0T2J9"/>
<dbReference type="VEuPathDB" id="FungiDB:AMAG_13934"/>
<keyword evidence="1 2" id="KW-0728">SH3 domain</keyword>
<feature type="domain" description="SH3" evidence="5">
    <location>
        <begin position="595"/>
        <end position="660"/>
    </location>
</feature>
<dbReference type="eggNOG" id="ENOG502T97M">
    <property type="taxonomic scope" value="Eukaryota"/>
</dbReference>
<evidence type="ECO:0000313" key="6">
    <source>
        <dbReference type="EMBL" id="KNE69063.1"/>
    </source>
</evidence>
<evidence type="ECO:0000256" key="4">
    <source>
        <dbReference type="SAM" id="Phobius"/>
    </source>
</evidence>
<dbReference type="InterPro" id="IPR001452">
    <property type="entry name" value="SH3_domain"/>
</dbReference>
<protein>
    <recommendedName>
        <fullName evidence="5">SH3 domain-containing protein</fullName>
    </recommendedName>
</protein>
<gene>
    <name evidence="6" type="ORF">AMAG_13934</name>
</gene>
<feature type="transmembrane region" description="Helical" evidence="4">
    <location>
        <begin position="408"/>
        <end position="428"/>
    </location>
</feature>
<feature type="compositionally biased region" description="Low complexity" evidence="3">
    <location>
        <begin position="370"/>
        <end position="382"/>
    </location>
</feature>
<dbReference type="Gene3D" id="2.30.30.40">
    <property type="entry name" value="SH3 Domains"/>
    <property type="match status" value="1"/>
</dbReference>
<evidence type="ECO:0000256" key="3">
    <source>
        <dbReference type="SAM" id="MobiDB-lite"/>
    </source>
</evidence>
<feature type="compositionally biased region" description="Pro residues" evidence="3">
    <location>
        <begin position="507"/>
        <end position="517"/>
    </location>
</feature>